<protein>
    <recommendedName>
        <fullName evidence="2">Atos-like C-terminal domain-containing protein</fullName>
    </recommendedName>
</protein>
<feature type="compositionally biased region" description="Low complexity" evidence="1">
    <location>
        <begin position="274"/>
        <end position="286"/>
    </location>
</feature>
<evidence type="ECO:0000313" key="4">
    <source>
        <dbReference type="Proteomes" id="UP001233271"/>
    </source>
</evidence>
<feature type="compositionally biased region" description="Low complexity" evidence="1">
    <location>
        <begin position="326"/>
        <end position="335"/>
    </location>
</feature>
<dbReference type="AlphaFoldDB" id="A0AA48QW30"/>
<gene>
    <name evidence="3" type="ORF">CcaverHIS019_0405770</name>
</gene>
<dbReference type="Pfam" id="PF13889">
    <property type="entry name" value="Chromosome_seg"/>
    <property type="match status" value="1"/>
</dbReference>
<keyword evidence="4" id="KW-1185">Reference proteome</keyword>
<evidence type="ECO:0000259" key="2">
    <source>
        <dbReference type="Pfam" id="PF13889"/>
    </source>
</evidence>
<reference evidence="3" key="1">
    <citation type="journal article" date="2023" name="BMC Genomics">
        <title>Chromosome-level genome assemblies of Cutaneotrichosporon spp. (Trichosporonales, Basidiomycota) reveal imbalanced evolution between nucleotide sequences and chromosome synteny.</title>
        <authorList>
            <person name="Kobayashi Y."/>
            <person name="Kayamori A."/>
            <person name="Aoki K."/>
            <person name="Shiwa Y."/>
            <person name="Matsutani M."/>
            <person name="Fujita N."/>
            <person name="Sugita T."/>
            <person name="Iwasaki W."/>
            <person name="Tanaka N."/>
            <person name="Takashima M."/>
        </authorList>
    </citation>
    <scope>NUCLEOTIDE SEQUENCE</scope>
    <source>
        <strain evidence="3">HIS019</strain>
    </source>
</reference>
<feature type="region of interest" description="Disordered" evidence="1">
    <location>
        <begin position="326"/>
        <end position="417"/>
    </location>
</feature>
<dbReference type="Proteomes" id="UP001233271">
    <property type="component" value="Chromosome 4"/>
</dbReference>
<feature type="compositionally biased region" description="Basic and acidic residues" evidence="1">
    <location>
        <begin position="355"/>
        <end position="380"/>
    </location>
</feature>
<feature type="compositionally biased region" description="Basic and acidic residues" evidence="1">
    <location>
        <begin position="399"/>
        <end position="417"/>
    </location>
</feature>
<dbReference type="EMBL" id="AP028215">
    <property type="protein sequence ID" value="BEI91757.1"/>
    <property type="molecule type" value="Genomic_DNA"/>
</dbReference>
<feature type="region of interest" description="Disordered" evidence="1">
    <location>
        <begin position="1"/>
        <end position="73"/>
    </location>
</feature>
<feature type="region of interest" description="Disordered" evidence="1">
    <location>
        <begin position="244"/>
        <end position="303"/>
    </location>
</feature>
<sequence length="417" mass="45015">MTIAISPPGYSTSPHRSSPLSNPPIQGDGRRARKIAIPRKASHHAHSPSSLLAHHSPSYSPHAHTHSPPHKPHCASQFAVRVRAVATCPGQTPRAPEPLVLPFTATYYDLVSEDEPVAAAVPCHSPWVADVDLEAHYFATFGDPHSEPPAYPGYRVPAIGQLQLLIKTTSTAVHAFVVPYDLSQLAAGARLLARERTYVSSSGGESLRYAVQLQFACVDGAFYLARTLKLVFTSSPPEADCTLRTERADEVVPPSSAPRAKNSMRGSALRRSISSLPGTPSPSASPGTPPSPPPRRRSSIEASSEWASVRAQWRARAAKAAAVARGFEPPASRPVSPSPVAPSPRSLLSTLAPDLEERASQQGRPREEKDYGRKEAEPVKRAGPSRTPSVASSARRRLSREERELSERLRAMELDEK</sequence>
<dbReference type="PANTHER" id="PTHR13199:SF11">
    <property type="entry name" value="PROTEIN ATOSSA"/>
    <property type="match status" value="1"/>
</dbReference>
<feature type="domain" description="Atos-like C-terminal" evidence="2">
    <location>
        <begin position="207"/>
        <end position="245"/>
    </location>
</feature>
<feature type="compositionally biased region" description="Basic residues" evidence="1">
    <location>
        <begin position="63"/>
        <end position="73"/>
    </location>
</feature>
<evidence type="ECO:0000256" key="1">
    <source>
        <dbReference type="SAM" id="MobiDB-lite"/>
    </source>
</evidence>
<evidence type="ECO:0000313" key="3">
    <source>
        <dbReference type="EMBL" id="BEI91757.1"/>
    </source>
</evidence>
<dbReference type="KEGG" id="ccac:CcaHIS019_0405770"/>
<feature type="compositionally biased region" description="Basic residues" evidence="1">
    <location>
        <begin position="31"/>
        <end position="46"/>
    </location>
</feature>
<dbReference type="InterPro" id="IPR051506">
    <property type="entry name" value="ATOS_Transcription_Regulators"/>
</dbReference>
<dbReference type="InterPro" id="IPR033473">
    <property type="entry name" value="Atos-like_C"/>
</dbReference>
<proteinExistence type="predicted"/>
<feature type="compositionally biased region" description="Low complexity" evidence="1">
    <location>
        <begin position="47"/>
        <end position="62"/>
    </location>
</feature>
<name>A0AA48QW30_9TREE</name>
<feature type="compositionally biased region" description="Polar residues" evidence="1">
    <location>
        <begin position="9"/>
        <end position="24"/>
    </location>
</feature>
<dbReference type="PANTHER" id="PTHR13199">
    <property type="entry name" value="GH03947P"/>
    <property type="match status" value="1"/>
</dbReference>
<dbReference type="GeneID" id="85495627"/>
<dbReference type="RefSeq" id="XP_060457022.1">
    <property type="nucleotide sequence ID" value="XM_060600427.1"/>
</dbReference>
<accession>A0AA48QW30</accession>
<organism evidence="3 4">
    <name type="scientific">Cutaneotrichosporon cavernicola</name>
    <dbReference type="NCBI Taxonomy" id="279322"/>
    <lineage>
        <taxon>Eukaryota</taxon>
        <taxon>Fungi</taxon>
        <taxon>Dikarya</taxon>
        <taxon>Basidiomycota</taxon>
        <taxon>Agaricomycotina</taxon>
        <taxon>Tremellomycetes</taxon>
        <taxon>Trichosporonales</taxon>
        <taxon>Trichosporonaceae</taxon>
        <taxon>Cutaneotrichosporon</taxon>
    </lineage>
</organism>